<evidence type="ECO:0000256" key="5">
    <source>
        <dbReference type="ARBA" id="ARBA00021901"/>
    </source>
</evidence>
<evidence type="ECO:0000256" key="2">
    <source>
        <dbReference type="ARBA" id="ARBA00004950"/>
    </source>
</evidence>
<evidence type="ECO:0000256" key="12">
    <source>
        <dbReference type="PIRSR" id="PIRSR000171-1"/>
    </source>
</evidence>
<evidence type="ECO:0000256" key="8">
    <source>
        <dbReference type="ARBA" id="ARBA00022827"/>
    </source>
</evidence>
<comment type="function">
    <text evidence="13">Catalyzes the oxidation of L-aspartate to iminoaspartate.</text>
</comment>
<dbReference type="NCBIfam" id="NF005701">
    <property type="entry name" value="PRK07512.1"/>
    <property type="match status" value="1"/>
</dbReference>
<comment type="caution">
    <text evidence="16">The sequence shown here is derived from an EMBL/GenBank/DDBJ whole genome shotgun (WGS) entry which is preliminary data.</text>
</comment>
<evidence type="ECO:0000256" key="7">
    <source>
        <dbReference type="ARBA" id="ARBA00022642"/>
    </source>
</evidence>
<keyword evidence="7 13" id="KW-0662">Pyridine nucleotide biosynthesis</keyword>
<evidence type="ECO:0000256" key="10">
    <source>
        <dbReference type="ARBA" id="ARBA00048305"/>
    </source>
</evidence>
<dbReference type="InterPro" id="IPR037099">
    <property type="entry name" value="Fum_R/Succ_DH_flav-like_C_sf"/>
</dbReference>
<feature type="domain" description="FAD-dependent oxidoreductase 2 FAD-binding" evidence="14">
    <location>
        <begin position="8"/>
        <end position="375"/>
    </location>
</feature>
<keyword evidence="17" id="KW-1185">Reference proteome</keyword>
<dbReference type="RefSeq" id="WP_282198968.1">
    <property type="nucleotide sequence ID" value="NZ_BOQE01000001.1"/>
</dbReference>
<proteinExistence type="inferred from homology"/>
<dbReference type="GO" id="GO:0008734">
    <property type="term" value="F:L-aspartate oxidase activity"/>
    <property type="evidence" value="ECO:0007669"/>
    <property type="project" value="UniProtKB-UniRule"/>
</dbReference>
<comment type="cofactor">
    <cofactor evidence="1 13">
        <name>FAD</name>
        <dbReference type="ChEBI" id="CHEBI:57692"/>
    </cofactor>
</comment>
<evidence type="ECO:0000256" key="11">
    <source>
        <dbReference type="NCBIfam" id="TIGR00551"/>
    </source>
</evidence>
<dbReference type="PANTHER" id="PTHR42716">
    <property type="entry name" value="L-ASPARTATE OXIDASE"/>
    <property type="match status" value="1"/>
</dbReference>
<dbReference type="GO" id="GO:0005737">
    <property type="term" value="C:cytoplasm"/>
    <property type="evidence" value="ECO:0007669"/>
    <property type="project" value="UniProtKB-SubCell"/>
</dbReference>
<dbReference type="FunFam" id="3.90.700.10:FF:000002">
    <property type="entry name" value="L-aspartate oxidase"/>
    <property type="match status" value="1"/>
</dbReference>
<feature type="active site" description="Proton acceptor" evidence="12">
    <location>
        <position position="277"/>
    </location>
</feature>
<evidence type="ECO:0000256" key="1">
    <source>
        <dbReference type="ARBA" id="ARBA00001974"/>
    </source>
</evidence>
<evidence type="ECO:0000259" key="15">
    <source>
        <dbReference type="Pfam" id="PF02910"/>
    </source>
</evidence>
<evidence type="ECO:0000256" key="13">
    <source>
        <dbReference type="RuleBase" id="RU362049"/>
    </source>
</evidence>
<organism evidence="16 17">
    <name type="scientific">Collibacillus ludicampi</name>
    <dbReference type="NCBI Taxonomy" id="2771369"/>
    <lineage>
        <taxon>Bacteria</taxon>
        <taxon>Bacillati</taxon>
        <taxon>Bacillota</taxon>
        <taxon>Bacilli</taxon>
        <taxon>Bacillales</taxon>
        <taxon>Alicyclobacillaceae</taxon>
        <taxon>Collibacillus</taxon>
    </lineage>
</organism>
<dbReference type="Gene3D" id="1.20.58.100">
    <property type="entry name" value="Fumarate reductase/succinate dehydrogenase flavoprotein-like, C-terminal domain"/>
    <property type="match status" value="1"/>
</dbReference>
<feature type="domain" description="Fumarate reductase/succinate dehydrogenase flavoprotein-like C-terminal" evidence="15">
    <location>
        <begin position="455"/>
        <end position="497"/>
    </location>
</feature>
<comment type="similarity">
    <text evidence="3 13">Belongs to the FAD-dependent oxidoreductase 2 family. NadB subfamily.</text>
</comment>
<dbReference type="PANTHER" id="PTHR42716:SF2">
    <property type="entry name" value="L-ASPARTATE OXIDASE, CHLOROPLASTIC"/>
    <property type="match status" value="1"/>
</dbReference>
<sequence>MSRLIQTDYVVVGSGIAGLTVSLFASRYGRVSLVTKDRIGDGNSRFAQGGIAAAIGNDDSPDLHRDDTLRTGSGLSDYSAVDTLVHAAPDMIRLLVDLGVPFDRDKTGELVLGREGAHGKNRIVHAGGDATGKAIVDVLAKHVLTSPRIDIFEHCYAAELIVVDGECQGLVAVDHELGPLYFQGKTVVLANGGLGQLYRYTTNDPGIYGSGYAMAYQAGAELQDMEFVQFHPTALKVDTNPMPLISEAVRGEGAVLVNSAGEAFMGRYHPWKDLASRDIVARAIFTEYNAGKNVYLDARSISHFAKRFPTITQLCKKHGIDPARDLIPVVPAAHYTMGGIKTDTNGRTTLPRLFAVGEVASSGVHGANRLASNSLLEGAAFARRTAEALAEVRSLEKAHEPSFSSEYIANLSVQPTASLLARVQSLMWEEVGLIREGRRLQEACGKIEEWLEEAKTLADRNLLVSALLVARAALWRRESRGSHFRSDYPEENNEQQRHSLQVKSDQFVFSA</sequence>
<evidence type="ECO:0000256" key="3">
    <source>
        <dbReference type="ARBA" id="ARBA00008562"/>
    </source>
</evidence>
<keyword evidence="6 13" id="KW-0285">Flavoprotein</keyword>
<dbReference type="InterPro" id="IPR015939">
    <property type="entry name" value="Fum_Rdtase/Succ_DH_flav-like_C"/>
</dbReference>
<dbReference type="AlphaFoldDB" id="A0AAV4LDI1"/>
<dbReference type="Proteomes" id="UP001057291">
    <property type="component" value="Unassembled WGS sequence"/>
</dbReference>
<dbReference type="InterPro" id="IPR027477">
    <property type="entry name" value="Succ_DH/fumarate_Rdtase_cat_sf"/>
</dbReference>
<dbReference type="SUPFAM" id="SSF46977">
    <property type="entry name" value="Succinate dehydrogenase/fumarate reductase flavoprotein C-terminal domain"/>
    <property type="match status" value="1"/>
</dbReference>
<evidence type="ECO:0000256" key="9">
    <source>
        <dbReference type="ARBA" id="ARBA00023002"/>
    </source>
</evidence>
<evidence type="ECO:0000256" key="4">
    <source>
        <dbReference type="ARBA" id="ARBA00012173"/>
    </source>
</evidence>
<dbReference type="GO" id="GO:0034628">
    <property type="term" value="P:'de novo' NAD+ biosynthetic process from L-aspartate"/>
    <property type="evidence" value="ECO:0007669"/>
    <property type="project" value="TreeGrafter"/>
</dbReference>
<dbReference type="InterPro" id="IPR003953">
    <property type="entry name" value="FAD-dep_OxRdtase_2_FAD-bd"/>
</dbReference>
<dbReference type="GO" id="GO:0033765">
    <property type="term" value="F:steroid dehydrogenase activity, acting on the CH-CH group of donors"/>
    <property type="evidence" value="ECO:0007669"/>
    <property type="project" value="UniProtKB-ARBA"/>
</dbReference>
<dbReference type="EC" id="1.4.3.16" evidence="4 11"/>
<dbReference type="Gene3D" id="3.50.50.60">
    <property type="entry name" value="FAD/NAD(P)-binding domain"/>
    <property type="match status" value="1"/>
</dbReference>
<dbReference type="PIRSF" id="PIRSF000171">
    <property type="entry name" value="SDHA_APRA_LASPO"/>
    <property type="match status" value="1"/>
</dbReference>
<dbReference type="Gene3D" id="3.90.700.10">
    <property type="entry name" value="Succinate dehydrogenase/fumarate reductase flavoprotein, catalytic domain"/>
    <property type="match status" value="1"/>
</dbReference>
<dbReference type="SUPFAM" id="SSF56425">
    <property type="entry name" value="Succinate dehydrogenase/fumarate reductase flavoprotein, catalytic domain"/>
    <property type="match status" value="1"/>
</dbReference>
<dbReference type="PRINTS" id="PR00368">
    <property type="entry name" value="FADPNR"/>
</dbReference>
<evidence type="ECO:0000313" key="17">
    <source>
        <dbReference type="Proteomes" id="UP001057291"/>
    </source>
</evidence>
<gene>
    <name evidence="16" type="primary">nadB</name>
    <name evidence="16" type="ORF">DNHGIG_13440</name>
</gene>
<dbReference type="SUPFAM" id="SSF51905">
    <property type="entry name" value="FAD/NAD(P)-binding domain"/>
    <property type="match status" value="1"/>
</dbReference>
<comment type="catalytic activity">
    <reaction evidence="10">
        <text>L-aspartate + O2 = iminosuccinate + H2O2</text>
        <dbReference type="Rhea" id="RHEA:25876"/>
        <dbReference type="ChEBI" id="CHEBI:15379"/>
        <dbReference type="ChEBI" id="CHEBI:16240"/>
        <dbReference type="ChEBI" id="CHEBI:29991"/>
        <dbReference type="ChEBI" id="CHEBI:77875"/>
        <dbReference type="EC" id="1.4.3.16"/>
    </reaction>
    <physiologicalReaction direction="left-to-right" evidence="10">
        <dbReference type="Rhea" id="RHEA:25877"/>
    </physiologicalReaction>
</comment>
<protein>
    <recommendedName>
        <fullName evidence="5 11">L-aspartate oxidase</fullName>
        <ecNumber evidence="4 11">1.4.3.16</ecNumber>
    </recommendedName>
</protein>
<keyword evidence="9 13" id="KW-0560">Oxidoreductase</keyword>
<name>A0AAV4LDI1_9BACL</name>
<dbReference type="InterPro" id="IPR005288">
    <property type="entry name" value="NadB"/>
</dbReference>
<evidence type="ECO:0000256" key="6">
    <source>
        <dbReference type="ARBA" id="ARBA00022630"/>
    </source>
</evidence>
<evidence type="ECO:0000259" key="14">
    <source>
        <dbReference type="Pfam" id="PF00890"/>
    </source>
</evidence>
<dbReference type="EMBL" id="BOQE01000001">
    <property type="protein sequence ID" value="GIM45795.1"/>
    <property type="molecule type" value="Genomic_DNA"/>
</dbReference>
<dbReference type="InterPro" id="IPR036188">
    <property type="entry name" value="FAD/NAD-bd_sf"/>
</dbReference>
<dbReference type="NCBIfam" id="TIGR00551">
    <property type="entry name" value="nadB"/>
    <property type="match status" value="1"/>
</dbReference>
<dbReference type="Pfam" id="PF02910">
    <property type="entry name" value="Succ_DH_flav_C"/>
    <property type="match status" value="1"/>
</dbReference>
<keyword evidence="8 13" id="KW-0274">FAD</keyword>
<dbReference type="Pfam" id="PF00890">
    <property type="entry name" value="FAD_binding_2"/>
    <property type="match status" value="1"/>
</dbReference>
<comment type="pathway">
    <text evidence="2 13">Cofactor biosynthesis; NAD(+) biosynthesis; iminoaspartate from L-aspartate (oxidase route): step 1/1.</text>
</comment>
<evidence type="ECO:0000313" key="16">
    <source>
        <dbReference type="EMBL" id="GIM45795.1"/>
    </source>
</evidence>
<accession>A0AAV4LDI1</accession>
<reference evidence="16" key="1">
    <citation type="journal article" date="2023" name="Int. J. Syst. Evol. Microbiol.">
        <title>Collibacillus ludicampi gen. nov., sp. nov., a new soil bacterium of the family Alicyclobacillaceae.</title>
        <authorList>
            <person name="Jojima T."/>
            <person name="Ioku Y."/>
            <person name="Fukuta Y."/>
            <person name="Shirasaka N."/>
            <person name="Matsumura Y."/>
            <person name="Mori M."/>
        </authorList>
    </citation>
    <scope>NUCLEOTIDE SEQUENCE</scope>
    <source>
        <strain evidence="16">TP075</strain>
    </source>
</reference>
<comment type="subcellular location">
    <subcellularLocation>
        <location evidence="13">Cytoplasm</location>
    </subcellularLocation>
</comment>